<dbReference type="InterPro" id="IPR018060">
    <property type="entry name" value="HTH_AraC"/>
</dbReference>
<dbReference type="Gene3D" id="1.10.10.60">
    <property type="entry name" value="Homeodomain-like"/>
    <property type="match status" value="2"/>
</dbReference>
<dbReference type="Pfam" id="PF12852">
    <property type="entry name" value="Cupin_6"/>
    <property type="match status" value="1"/>
</dbReference>
<proteinExistence type="predicted"/>
<keyword evidence="1" id="KW-0805">Transcription regulation</keyword>
<dbReference type="EMBL" id="VUAZ01000021">
    <property type="protein sequence ID" value="MPR01446.1"/>
    <property type="molecule type" value="Genomic_DNA"/>
</dbReference>
<dbReference type="Proteomes" id="UP000326112">
    <property type="component" value="Unassembled WGS sequence"/>
</dbReference>
<dbReference type="SMART" id="SM00342">
    <property type="entry name" value="HTH_ARAC"/>
    <property type="match status" value="1"/>
</dbReference>
<keyword evidence="7" id="KW-1185">Reference proteome</keyword>
<name>A0A5N7KGW4_9PSED</name>
<dbReference type="Pfam" id="PF12833">
    <property type="entry name" value="HTH_18"/>
    <property type="match status" value="1"/>
</dbReference>
<evidence type="ECO:0000313" key="6">
    <source>
        <dbReference type="EMBL" id="MPR01446.1"/>
    </source>
</evidence>
<reference evidence="6 7" key="1">
    <citation type="journal article" date="2020" name="Int. J. Syst. Evol. Microbiol.">
        <title>Pseudomonas kitaguniensis sp. nov., a pathogen causing bacterial rot of Welsh onion in Japan.</title>
        <authorList>
            <person name="Sawada H."/>
            <person name="Fujikawa T."/>
            <person name="Nishiwaki Y."/>
            <person name="Horita H."/>
        </authorList>
    </citation>
    <scope>NUCLEOTIDE SEQUENCE [LARGE SCALE GENOMIC DNA]</scope>
    <source>
        <strain evidence="6 7">MAFF 212408</strain>
    </source>
</reference>
<evidence type="ECO:0000259" key="5">
    <source>
        <dbReference type="PROSITE" id="PS01124"/>
    </source>
</evidence>
<evidence type="ECO:0000256" key="1">
    <source>
        <dbReference type="ARBA" id="ARBA00023015"/>
    </source>
</evidence>
<dbReference type="PANTHER" id="PTHR46796:SF7">
    <property type="entry name" value="ARAC FAMILY TRANSCRIPTIONAL REGULATOR"/>
    <property type="match status" value="1"/>
</dbReference>
<dbReference type="PRINTS" id="PR00032">
    <property type="entry name" value="HTHARAC"/>
</dbReference>
<dbReference type="PANTHER" id="PTHR46796">
    <property type="entry name" value="HTH-TYPE TRANSCRIPTIONAL ACTIVATOR RHAS-RELATED"/>
    <property type="match status" value="1"/>
</dbReference>
<accession>A0A5N7KGW4</accession>
<comment type="function">
    <text evidence="4">Regulatory protein of the TOL plasmid xyl operons. XylS activates the xylXYZLTEGFJQKIH operon required for the degradation of toluene, m-xylene and p-xylene.</text>
</comment>
<evidence type="ECO:0000256" key="2">
    <source>
        <dbReference type="ARBA" id="ARBA00023125"/>
    </source>
</evidence>
<dbReference type="SUPFAM" id="SSF46689">
    <property type="entry name" value="Homeodomain-like"/>
    <property type="match status" value="2"/>
</dbReference>
<feature type="domain" description="HTH araC/xylS-type" evidence="5">
    <location>
        <begin position="200"/>
        <end position="298"/>
    </location>
</feature>
<evidence type="ECO:0000256" key="4">
    <source>
        <dbReference type="ARBA" id="ARBA00037345"/>
    </source>
</evidence>
<reference evidence="6 7" key="2">
    <citation type="journal article" date="2023" name="Plant Pathol.">
        <title>Dismantling and reorganizing Pseudomonas marginalis sensu#lato.</title>
        <authorList>
            <person name="Sawada H."/>
            <person name="Fujikawa T."/>
            <person name="Satou M."/>
        </authorList>
    </citation>
    <scope>NUCLEOTIDE SEQUENCE [LARGE SCALE GENOMIC DNA]</scope>
    <source>
        <strain evidence="6 7">MAFF 212408</strain>
    </source>
</reference>
<protein>
    <submittedName>
        <fullName evidence="6">AraC family transcriptional regulator</fullName>
    </submittedName>
</protein>
<gene>
    <name evidence="6" type="ORF">F0169_04750</name>
</gene>
<comment type="caution">
    <text evidence="6">The sequence shown here is derived from an EMBL/GenBank/DDBJ whole genome shotgun (WGS) entry which is preliminary data.</text>
</comment>
<organism evidence="6 7">
    <name type="scientific">Pseudomonas kitaguniensis</name>
    <dbReference type="NCBI Taxonomy" id="2607908"/>
    <lineage>
        <taxon>Bacteria</taxon>
        <taxon>Pseudomonadati</taxon>
        <taxon>Pseudomonadota</taxon>
        <taxon>Gammaproteobacteria</taxon>
        <taxon>Pseudomonadales</taxon>
        <taxon>Pseudomonadaceae</taxon>
        <taxon>Pseudomonas</taxon>
    </lineage>
</organism>
<dbReference type="InterPro" id="IPR020449">
    <property type="entry name" value="Tscrpt_reg_AraC-type_HTH"/>
</dbReference>
<dbReference type="InterPro" id="IPR032783">
    <property type="entry name" value="AraC_lig"/>
</dbReference>
<keyword evidence="2" id="KW-0238">DNA-binding</keyword>
<evidence type="ECO:0000256" key="3">
    <source>
        <dbReference type="ARBA" id="ARBA00023163"/>
    </source>
</evidence>
<dbReference type="PROSITE" id="PS01124">
    <property type="entry name" value="HTH_ARAC_FAMILY_2"/>
    <property type="match status" value="1"/>
</dbReference>
<keyword evidence="3" id="KW-0804">Transcription</keyword>
<dbReference type="RefSeq" id="WP_152745836.1">
    <property type="nucleotide sequence ID" value="NZ_VUAZ01000021.1"/>
</dbReference>
<evidence type="ECO:0000313" key="7">
    <source>
        <dbReference type="Proteomes" id="UP000326112"/>
    </source>
</evidence>
<sequence>MDPLSDVLSQLDAHSSFFAGLEAGGDWAIRFPAPDGIKFNAVIEGSCWLVVEDELPVLLLKGDCFLLSKRRPFTLASDLEIEPVESQEVYRDAKNGIARYQQRSGFFLIGGRFGFCEEARLLFDGLPAAIVVNGESDQACVLQWALLRLASELPSTLPGASLIVRQLGHMMLVHVLRLYLSSGQVHSPGWLMGLSDLKVNAAIQAIHAAPQRRWTVHELARVVGMSRSNLALRFKQKVGMGPLAYVLQWRMQLAGRELRKHQGSISSIGQSLGYDSDSAFSNAFKRVMACSPREYRERQSQVAGVVR</sequence>
<dbReference type="InterPro" id="IPR050204">
    <property type="entry name" value="AraC_XylS_family_regulators"/>
</dbReference>
<dbReference type="InterPro" id="IPR009057">
    <property type="entry name" value="Homeodomain-like_sf"/>
</dbReference>